<evidence type="ECO:0000313" key="4">
    <source>
        <dbReference type="Proteomes" id="UP000005237"/>
    </source>
</evidence>
<protein>
    <submittedName>
        <fullName evidence="3">Uncharacterized protein</fullName>
    </submittedName>
</protein>
<feature type="compositionally biased region" description="Basic and acidic residues" evidence="1">
    <location>
        <begin position="97"/>
        <end position="148"/>
    </location>
</feature>
<feature type="compositionally biased region" description="Polar residues" evidence="1">
    <location>
        <begin position="52"/>
        <end position="63"/>
    </location>
</feature>
<dbReference type="Proteomes" id="UP000005237">
    <property type="component" value="Unassembled WGS sequence"/>
</dbReference>
<evidence type="ECO:0000313" key="3">
    <source>
        <dbReference type="EnsemblMetazoa" id="CJA41095a.1"/>
    </source>
</evidence>
<feature type="compositionally biased region" description="Basic and acidic residues" evidence="1">
    <location>
        <begin position="64"/>
        <end position="84"/>
    </location>
</feature>
<proteinExistence type="predicted"/>
<accession>A0A8R1IQE9</accession>
<keyword evidence="4" id="KW-1185">Reference proteome</keyword>
<feature type="region of interest" description="Disordered" evidence="1">
    <location>
        <begin position="21"/>
        <end position="165"/>
    </location>
</feature>
<organism evidence="3 4">
    <name type="scientific">Caenorhabditis japonica</name>
    <dbReference type="NCBI Taxonomy" id="281687"/>
    <lineage>
        <taxon>Eukaryota</taxon>
        <taxon>Metazoa</taxon>
        <taxon>Ecdysozoa</taxon>
        <taxon>Nematoda</taxon>
        <taxon>Chromadorea</taxon>
        <taxon>Rhabditida</taxon>
        <taxon>Rhabditina</taxon>
        <taxon>Rhabditomorpha</taxon>
        <taxon>Rhabditoidea</taxon>
        <taxon>Rhabditidae</taxon>
        <taxon>Peloderinae</taxon>
        <taxon>Caenorhabditis</taxon>
    </lineage>
</organism>
<feature type="chain" id="PRO_5035790881" evidence="2">
    <location>
        <begin position="20"/>
        <end position="165"/>
    </location>
</feature>
<evidence type="ECO:0000256" key="2">
    <source>
        <dbReference type="SAM" id="SignalP"/>
    </source>
</evidence>
<reference evidence="4" key="1">
    <citation type="submission" date="2010-08" db="EMBL/GenBank/DDBJ databases">
        <authorList>
            <consortium name="Caenorhabditis japonica Sequencing Consortium"/>
            <person name="Wilson R.K."/>
        </authorList>
    </citation>
    <scope>NUCLEOTIDE SEQUENCE [LARGE SCALE GENOMIC DNA]</scope>
    <source>
        <strain evidence="4">DF5081</strain>
    </source>
</reference>
<name>A0A8R1IQE9_CAEJA</name>
<feature type="signal peptide" evidence="2">
    <location>
        <begin position="1"/>
        <end position="19"/>
    </location>
</feature>
<dbReference type="EnsemblMetazoa" id="CJA41095a.1">
    <property type="protein sequence ID" value="CJA41095a.1"/>
    <property type="gene ID" value="WBGene00216943"/>
</dbReference>
<dbReference type="AlphaFoldDB" id="A0A8R1IQE9"/>
<feature type="compositionally biased region" description="Basic residues" evidence="1">
    <location>
        <begin position="156"/>
        <end position="165"/>
    </location>
</feature>
<evidence type="ECO:0000256" key="1">
    <source>
        <dbReference type="SAM" id="MobiDB-lite"/>
    </source>
</evidence>
<reference evidence="3" key="2">
    <citation type="submission" date="2022-06" db="UniProtKB">
        <authorList>
            <consortium name="EnsemblMetazoa"/>
        </authorList>
    </citation>
    <scope>IDENTIFICATION</scope>
    <source>
        <strain evidence="3">DF5081</strain>
    </source>
</reference>
<feature type="compositionally biased region" description="Basic and acidic residues" evidence="1">
    <location>
        <begin position="23"/>
        <end position="41"/>
    </location>
</feature>
<keyword evidence="2" id="KW-0732">Signal</keyword>
<sequence length="165" mass="19070">MHFLIGFATVTIGMLLVMCTKVSEPEEKKKKKEKEKEKESMVVEDSPLQPHSPGSNWNSNSSKSTRDKINGFLVEKDTRERNFKEPVTPESQTTSKEMSKEFLKKGSKEAVKRWSREGSKEGSRDRSRECSKERSKECSKERDKEILKTAKALTEKKKKKNKKKK</sequence>